<dbReference type="InterPro" id="IPR036962">
    <property type="entry name" value="Glyco_hydro_3_N_sf"/>
</dbReference>
<evidence type="ECO:0000259" key="5">
    <source>
        <dbReference type="Pfam" id="PF00933"/>
    </source>
</evidence>
<sequence>MTSPPLTRRVLLSSSLLVAAGGALAGCDTPGADASPRKPKEALLTDGLTDEQLVGAVLMPYAYGNDATAVSPGSVAGNQRIGGVNTPAELLVKYHLTGLILVSASADDPTKDTNPTTNVQSPAQARTLTDGLRKAVDGLPPLIGIDQEYGAVTRIREGMALLPTGMAFGAADDPALTEAAWRMAGAELAAVGVNVDFAPSADVLGGPGNTVIGSRAYGADPGLVGRHVAAAVKGLQQQGVAACPKHFPGHGHTDVDSHEGLPVLEQDRKTLDAQDIAPFREAIAAGTWMIMSGHLDTRAIDPGVPSSLSRKVLTDVLRGELGFQGVVVSDALNMKALSLPSGELAVKALVAGNDLLLMPENLPQAYQGLLDGLRSGALPRARLLEAAGRVLALRKRLAGTDRPTVESVNDAEHQAVAAKAAAAAVTVLRGTCPVRVPGPLRITCSAGNEQRVAWLTEELKPWGVQVGARGTRVHLTGYGDTAADLAPDAAVTIGLDTPYVLGAAKSPTLIAVFGGTRASMKAVAAVLAGKAPASGKSPVPVPGLPASSC</sequence>
<name>A0A8J7GKE2_9ACTN</name>
<evidence type="ECO:0000256" key="3">
    <source>
        <dbReference type="ARBA" id="ARBA00023295"/>
    </source>
</evidence>
<dbReference type="Proteomes" id="UP000622552">
    <property type="component" value="Unassembled WGS sequence"/>
</dbReference>
<comment type="caution">
    <text evidence="6">The sequence shown here is derived from an EMBL/GenBank/DDBJ whole genome shotgun (WGS) entry which is preliminary data.</text>
</comment>
<dbReference type="EC" id="3.2.1.52" evidence="6"/>
<dbReference type="EMBL" id="JADOUF010000001">
    <property type="protein sequence ID" value="MBG6138457.1"/>
    <property type="molecule type" value="Genomic_DNA"/>
</dbReference>
<feature type="domain" description="Glycoside hydrolase family 3 N-terminal" evidence="5">
    <location>
        <begin position="88"/>
        <end position="392"/>
    </location>
</feature>
<dbReference type="InterPro" id="IPR019800">
    <property type="entry name" value="Glyco_hydro_3_AS"/>
</dbReference>
<comment type="similarity">
    <text evidence="1">Belongs to the glycosyl hydrolase 3 family.</text>
</comment>
<dbReference type="InterPro" id="IPR006311">
    <property type="entry name" value="TAT_signal"/>
</dbReference>
<accession>A0A8J7GKE2</accession>
<dbReference type="PANTHER" id="PTHR30480">
    <property type="entry name" value="BETA-HEXOSAMINIDASE-RELATED"/>
    <property type="match status" value="1"/>
</dbReference>
<evidence type="ECO:0000256" key="4">
    <source>
        <dbReference type="SAM" id="SignalP"/>
    </source>
</evidence>
<dbReference type="GO" id="GO:0009254">
    <property type="term" value="P:peptidoglycan turnover"/>
    <property type="evidence" value="ECO:0007669"/>
    <property type="project" value="TreeGrafter"/>
</dbReference>
<dbReference type="GO" id="GO:0005975">
    <property type="term" value="P:carbohydrate metabolic process"/>
    <property type="evidence" value="ECO:0007669"/>
    <property type="project" value="InterPro"/>
</dbReference>
<dbReference type="GO" id="GO:0004563">
    <property type="term" value="F:beta-N-acetylhexosaminidase activity"/>
    <property type="evidence" value="ECO:0007669"/>
    <property type="project" value="UniProtKB-EC"/>
</dbReference>
<dbReference type="PROSITE" id="PS00775">
    <property type="entry name" value="GLYCOSYL_HYDROL_F3"/>
    <property type="match status" value="1"/>
</dbReference>
<evidence type="ECO:0000256" key="1">
    <source>
        <dbReference type="ARBA" id="ARBA00005336"/>
    </source>
</evidence>
<evidence type="ECO:0000313" key="7">
    <source>
        <dbReference type="Proteomes" id="UP000622552"/>
    </source>
</evidence>
<evidence type="ECO:0000256" key="2">
    <source>
        <dbReference type="ARBA" id="ARBA00022801"/>
    </source>
</evidence>
<keyword evidence="3 6" id="KW-0326">Glycosidase</keyword>
<dbReference type="PANTHER" id="PTHR30480:SF16">
    <property type="entry name" value="GLYCOSIDE HYDROLASE FAMILY 3 DOMAIN PROTEIN"/>
    <property type="match status" value="1"/>
</dbReference>
<keyword evidence="4" id="KW-0732">Signal</keyword>
<dbReference type="InterPro" id="IPR001764">
    <property type="entry name" value="Glyco_hydro_3_N"/>
</dbReference>
<evidence type="ECO:0000313" key="6">
    <source>
        <dbReference type="EMBL" id="MBG6138457.1"/>
    </source>
</evidence>
<dbReference type="AlphaFoldDB" id="A0A8J7GKE2"/>
<gene>
    <name evidence="6" type="ORF">IW245_004651</name>
</gene>
<keyword evidence="7" id="KW-1185">Reference proteome</keyword>
<dbReference type="SUPFAM" id="SSF51445">
    <property type="entry name" value="(Trans)glycosidases"/>
    <property type="match status" value="1"/>
</dbReference>
<dbReference type="Pfam" id="PF00933">
    <property type="entry name" value="Glyco_hydro_3"/>
    <property type="match status" value="1"/>
</dbReference>
<organism evidence="6 7">
    <name type="scientific">Longispora fulva</name>
    <dbReference type="NCBI Taxonomy" id="619741"/>
    <lineage>
        <taxon>Bacteria</taxon>
        <taxon>Bacillati</taxon>
        <taxon>Actinomycetota</taxon>
        <taxon>Actinomycetes</taxon>
        <taxon>Micromonosporales</taxon>
        <taxon>Micromonosporaceae</taxon>
        <taxon>Longispora</taxon>
    </lineage>
</organism>
<feature type="chain" id="PRO_5035326709" evidence="4">
    <location>
        <begin position="26"/>
        <end position="549"/>
    </location>
</feature>
<reference evidence="6" key="1">
    <citation type="submission" date="2020-11" db="EMBL/GenBank/DDBJ databases">
        <title>Sequencing the genomes of 1000 actinobacteria strains.</title>
        <authorList>
            <person name="Klenk H.-P."/>
        </authorList>
    </citation>
    <scope>NUCLEOTIDE SEQUENCE</scope>
    <source>
        <strain evidence="6">DSM 45356</strain>
    </source>
</reference>
<keyword evidence="2 6" id="KW-0378">Hydrolase</keyword>
<dbReference type="Gene3D" id="3.20.20.300">
    <property type="entry name" value="Glycoside hydrolase, family 3, N-terminal domain"/>
    <property type="match status" value="1"/>
</dbReference>
<feature type="signal peptide" evidence="4">
    <location>
        <begin position="1"/>
        <end position="25"/>
    </location>
</feature>
<dbReference type="InterPro" id="IPR017853">
    <property type="entry name" value="GH"/>
</dbReference>
<dbReference type="InterPro" id="IPR050226">
    <property type="entry name" value="NagZ_Beta-hexosaminidase"/>
</dbReference>
<dbReference type="RefSeq" id="WP_197005213.1">
    <property type="nucleotide sequence ID" value="NZ_BONS01000037.1"/>
</dbReference>
<proteinExistence type="inferred from homology"/>
<protein>
    <submittedName>
        <fullName evidence="6">Beta-N-acetylhexosaminidase</fullName>
        <ecNumber evidence="6">3.2.1.52</ecNumber>
    </submittedName>
</protein>
<dbReference type="PROSITE" id="PS51318">
    <property type="entry name" value="TAT"/>
    <property type="match status" value="1"/>
</dbReference>